<sequence>MTVPTGQTLVIQPGVVIEVPNWSTDLIVNGTLLAQGTATDSVYIRGKAIPQDNISTHGGSIFFNAGSSASILNYVSIDRMGDTWSFG</sequence>
<dbReference type="RefSeq" id="WP_190892855.1">
    <property type="nucleotide sequence ID" value="NZ_JACWZY010000056.1"/>
</dbReference>
<feature type="non-terminal residue" evidence="1">
    <location>
        <position position="87"/>
    </location>
</feature>
<gene>
    <name evidence="1" type="ORF">IC229_32845</name>
</gene>
<name>A0A927GAV9_9BACT</name>
<comment type="caution">
    <text evidence="1">The sequence shown here is derived from an EMBL/GenBank/DDBJ whole genome shotgun (WGS) entry which is preliminary data.</text>
</comment>
<dbReference type="EMBL" id="JACWZY010000056">
    <property type="protein sequence ID" value="MBD2705445.1"/>
    <property type="molecule type" value="Genomic_DNA"/>
</dbReference>
<keyword evidence="2" id="KW-1185">Reference proteome</keyword>
<dbReference type="AlphaFoldDB" id="A0A927GAV9"/>
<evidence type="ECO:0000313" key="2">
    <source>
        <dbReference type="Proteomes" id="UP000598820"/>
    </source>
</evidence>
<reference evidence="1" key="1">
    <citation type="submission" date="2020-09" db="EMBL/GenBank/DDBJ databases">
        <authorList>
            <person name="Kim M.K."/>
        </authorList>
    </citation>
    <scope>NUCLEOTIDE SEQUENCE</scope>
    <source>
        <strain evidence="1">BT702</strain>
    </source>
</reference>
<evidence type="ECO:0000313" key="1">
    <source>
        <dbReference type="EMBL" id="MBD2705445.1"/>
    </source>
</evidence>
<organism evidence="1 2">
    <name type="scientific">Spirosoma profusum</name>
    <dbReference type="NCBI Taxonomy" id="2771354"/>
    <lineage>
        <taxon>Bacteria</taxon>
        <taxon>Pseudomonadati</taxon>
        <taxon>Bacteroidota</taxon>
        <taxon>Cytophagia</taxon>
        <taxon>Cytophagales</taxon>
        <taxon>Cytophagaceae</taxon>
        <taxon>Spirosoma</taxon>
    </lineage>
</organism>
<dbReference type="Proteomes" id="UP000598820">
    <property type="component" value="Unassembled WGS sequence"/>
</dbReference>
<proteinExistence type="predicted"/>
<protein>
    <submittedName>
        <fullName evidence="1">Uncharacterized protein</fullName>
    </submittedName>
</protein>
<accession>A0A927GAV9</accession>